<feature type="transmembrane region" description="Helical" evidence="1">
    <location>
        <begin position="126"/>
        <end position="147"/>
    </location>
</feature>
<protein>
    <submittedName>
        <fullName evidence="4">Acyl_transf_3 domain-containing protein</fullName>
    </submittedName>
</protein>
<dbReference type="EMBL" id="UZAH01035715">
    <property type="protein sequence ID" value="VDP42277.1"/>
    <property type="molecule type" value="Genomic_DNA"/>
</dbReference>
<feature type="transmembrane region" description="Helical" evidence="1">
    <location>
        <begin position="17"/>
        <end position="40"/>
    </location>
</feature>
<dbReference type="AlphaFoldDB" id="A0A183GMS5"/>
<evidence type="ECO:0000313" key="2">
    <source>
        <dbReference type="EMBL" id="VDP42277.1"/>
    </source>
</evidence>
<keyword evidence="1" id="KW-1133">Transmembrane helix</keyword>
<accession>A0A3P8CRG8</accession>
<keyword evidence="1" id="KW-0472">Membrane</keyword>
<evidence type="ECO:0000256" key="1">
    <source>
        <dbReference type="SAM" id="Phobius"/>
    </source>
</evidence>
<dbReference type="OrthoDB" id="5877422at2759"/>
<dbReference type="Proteomes" id="UP000050761">
    <property type="component" value="Unassembled WGS sequence"/>
</dbReference>
<feature type="transmembrane region" description="Helical" evidence="1">
    <location>
        <begin position="61"/>
        <end position="81"/>
    </location>
</feature>
<dbReference type="PANTHER" id="PTHR23028">
    <property type="entry name" value="ACETYLTRANSFERASE"/>
    <property type="match status" value="1"/>
</dbReference>
<sequence length="213" mass="24132">MEGIYSGENDEGGARTFVEYACLSMLLFGALCPQPLQAVYLRLNTTMATAVLISLNSRSTLPILVHFGDVSYTLYLVHWPIFCWLKLNDIDHALGLVCGLLFSWMLAVLLTETFEKFYRNAEKPVILAFIALLYGLNSSVILFTGYFNNFTQVELGYVFENSDPYINITIEFVYNGIDHRQSVSISNPYPKFCQSDHDSAPRDKLRPDTNLDI</sequence>
<dbReference type="PANTHER" id="PTHR23028:SF53">
    <property type="entry name" value="ACYL_TRANSF_3 DOMAIN-CONTAINING PROTEIN"/>
    <property type="match status" value="1"/>
</dbReference>
<feature type="transmembrane region" description="Helical" evidence="1">
    <location>
        <begin position="93"/>
        <end position="114"/>
    </location>
</feature>
<keyword evidence="1" id="KW-0812">Transmembrane</keyword>
<proteinExistence type="predicted"/>
<dbReference type="InterPro" id="IPR050879">
    <property type="entry name" value="Acyltransferase_3"/>
</dbReference>
<dbReference type="WBParaSite" id="HPBE_0002399501-mRNA-1">
    <property type="protein sequence ID" value="HPBE_0002399501-mRNA-1"/>
    <property type="gene ID" value="HPBE_0002399501"/>
</dbReference>
<dbReference type="GO" id="GO:0016020">
    <property type="term" value="C:membrane"/>
    <property type="evidence" value="ECO:0007669"/>
    <property type="project" value="TreeGrafter"/>
</dbReference>
<reference evidence="2 3" key="1">
    <citation type="submission" date="2018-11" db="EMBL/GenBank/DDBJ databases">
        <authorList>
            <consortium name="Pathogen Informatics"/>
        </authorList>
    </citation>
    <scope>NUCLEOTIDE SEQUENCE [LARGE SCALE GENOMIC DNA]</scope>
</reference>
<name>A0A183GMS5_HELPZ</name>
<evidence type="ECO:0000313" key="4">
    <source>
        <dbReference type="WBParaSite" id="HPBE_0002399501-mRNA-1"/>
    </source>
</evidence>
<reference evidence="4" key="2">
    <citation type="submission" date="2019-09" db="UniProtKB">
        <authorList>
            <consortium name="WormBaseParasite"/>
        </authorList>
    </citation>
    <scope>IDENTIFICATION</scope>
</reference>
<gene>
    <name evidence="2" type="ORF">HPBE_LOCUS23994</name>
</gene>
<accession>A0A183GMS5</accession>
<organism evidence="3 4">
    <name type="scientific">Heligmosomoides polygyrus</name>
    <name type="common">Parasitic roundworm</name>
    <dbReference type="NCBI Taxonomy" id="6339"/>
    <lineage>
        <taxon>Eukaryota</taxon>
        <taxon>Metazoa</taxon>
        <taxon>Ecdysozoa</taxon>
        <taxon>Nematoda</taxon>
        <taxon>Chromadorea</taxon>
        <taxon>Rhabditida</taxon>
        <taxon>Rhabditina</taxon>
        <taxon>Rhabditomorpha</taxon>
        <taxon>Strongyloidea</taxon>
        <taxon>Heligmosomidae</taxon>
        <taxon>Heligmosomoides</taxon>
    </lineage>
</organism>
<dbReference type="GO" id="GO:0000271">
    <property type="term" value="P:polysaccharide biosynthetic process"/>
    <property type="evidence" value="ECO:0007669"/>
    <property type="project" value="TreeGrafter"/>
</dbReference>
<evidence type="ECO:0000313" key="3">
    <source>
        <dbReference type="Proteomes" id="UP000050761"/>
    </source>
</evidence>
<keyword evidence="3" id="KW-1185">Reference proteome</keyword>